<protein>
    <submittedName>
        <fullName evidence="1">Uncharacterized protein</fullName>
    </submittedName>
</protein>
<reference evidence="1 2" key="1">
    <citation type="journal article" date="2015" name="Genome Announc.">
        <title>Genomic Analysis of Broad-Host-Range Enterobacteriophage Av-05.</title>
        <authorList>
            <person name="Amarillas L."/>
            <person name="Lopez-Cuevas O."/>
            <person name="Leon-Felix J."/>
            <person name="Castro-Del Campo N."/>
            <person name="Gerba C.P."/>
            <person name="Chaidez C."/>
        </authorList>
    </citation>
    <scope>NUCLEOTIDE SEQUENCE [LARGE SCALE GENOMIC DNA]</scope>
</reference>
<dbReference type="OrthoDB" id="14606at10239"/>
<keyword evidence="2" id="KW-1185">Reference proteome</keyword>
<dbReference type="RefSeq" id="YP_009111213.1">
    <property type="nucleotide sequence ID" value="NC_025830.1"/>
</dbReference>
<dbReference type="KEGG" id="vg:22475480"/>
<gene>
    <name evidence="1" type="ORF">Av05_00139</name>
</gene>
<dbReference type="Proteomes" id="UP000028961">
    <property type="component" value="Segment"/>
</dbReference>
<name>A0A076G876_9CAUD</name>
<proteinExistence type="predicted"/>
<dbReference type="GeneID" id="22475480"/>
<sequence length="246" mass="27500">MGLFSGIGGVLSDTVLCMFDGSGIMGYEWAKNGYKVICLNYDGADHGGYESIRIKHKNIEYINVWIDDQFNPVEIGICTPSIIFAFPPCTDMAVSGAAHFARKAAKDPLFQIKAVNTAKVAARLADEYGCPYMIENPVSVLSSLWRKPDYSFHPYEYGGYLPENDVHPFFPEYIKPRDAYPKKTCLWTGNGFKMPEKLPVPVLDGYSEQHLKLGGKSKKTKVIRSLTPRGFAKAVFLYNDFRRVGG</sequence>
<dbReference type="EMBL" id="KM190144">
    <property type="protein sequence ID" value="AII27682.1"/>
    <property type="molecule type" value="Genomic_DNA"/>
</dbReference>
<accession>A0A076G876</accession>
<evidence type="ECO:0000313" key="1">
    <source>
        <dbReference type="EMBL" id="AII27682.1"/>
    </source>
</evidence>
<organism evidence="1 2">
    <name type="scientific">Escherichia phage Av-05</name>
    <dbReference type="NCBI Taxonomy" id="1527519"/>
    <lineage>
        <taxon>Viruses</taxon>
        <taxon>Duplodnaviria</taxon>
        <taxon>Heunggongvirae</taxon>
        <taxon>Uroviricota</taxon>
        <taxon>Caudoviricetes</taxon>
        <taxon>Vequintavirinae</taxon>
        <taxon>Avunavirus</taxon>
        <taxon>Avunavirus Av05</taxon>
    </lineage>
</organism>
<evidence type="ECO:0000313" key="2">
    <source>
        <dbReference type="Proteomes" id="UP000028961"/>
    </source>
</evidence>